<protein>
    <submittedName>
        <fullName evidence="2">Uncharacterized protein</fullName>
    </submittedName>
</protein>
<comment type="caution">
    <text evidence="2">The sequence shown here is derived from an EMBL/GenBank/DDBJ whole genome shotgun (WGS) entry which is preliminary data.</text>
</comment>
<evidence type="ECO:0000313" key="2">
    <source>
        <dbReference type="EMBL" id="KAJ3257245.1"/>
    </source>
</evidence>
<evidence type="ECO:0000313" key="3">
    <source>
        <dbReference type="Proteomes" id="UP001210925"/>
    </source>
</evidence>
<proteinExistence type="predicted"/>
<reference evidence="2" key="1">
    <citation type="submission" date="2020-05" db="EMBL/GenBank/DDBJ databases">
        <title>Phylogenomic resolution of chytrid fungi.</title>
        <authorList>
            <person name="Stajich J.E."/>
            <person name="Amses K."/>
            <person name="Simmons R."/>
            <person name="Seto K."/>
            <person name="Myers J."/>
            <person name="Bonds A."/>
            <person name="Quandt C.A."/>
            <person name="Barry K."/>
            <person name="Liu P."/>
            <person name="Grigoriev I."/>
            <person name="Longcore J.E."/>
            <person name="James T.Y."/>
        </authorList>
    </citation>
    <scope>NUCLEOTIDE SEQUENCE</scope>
    <source>
        <strain evidence="2">PLAUS21</strain>
    </source>
</reference>
<accession>A0AAD5UKH7</accession>
<evidence type="ECO:0000256" key="1">
    <source>
        <dbReference type="SAM" id="Phobius"/>
    </source>
</evidence>
<organism evidence="2 3">
    <name type="scientific">Boothiomyces macroporosus</name>
    <dbReference type="NCBI Taxonomy" id="261099"/>
    <lineage>
        <taxon>Eukaryota</taxon>
        <taxon>Fungi</taxon>
        <taxon>Fungi incertae sedis</taxon>
        <taxon>Chytridiomycota</taxon>
        <taxon>Chytridiomycota incertae sedis</taxon>
        <taxon>Chytridiomycetes</taxon>
        <taxon>Rhizophydiales</taxon>
        <taxon>Terramycetaceae</taxon>
        <taxon>Boothiomyces</taxon>
    </lineage>
</organism>
<keyword evidence="1" id="KW-0812">Transmembrane</keyword>
<keyword evidence="3" id="KW-1185">Reference proteome</keyword>
<feature type="transmembrane region" description="Helical" evidence="1">
    <location>
        <begin position="21"/>
        <end position="42"/>
    </location>
</feature>
<keyword evidence="1" id="KW-1133">Transmembrane helix</keyword>
<dbReference type="PANTHER" id="PTHR39218">
    <property type="entry name" value="OXIDOREDUCTASE 14 KDA SUBUNIT, PUTATIVE (AFU_ORTHOLOGUE AFUA_1G12110)-RELATED"/>
    <property type="match status" value="1"/>
</dbReference>
<dbReference type="EMBL" id="JADGKB010000040">
    <property type="protein sequence ID" value="KAJ3257245.1"/>
    <property type="molecule type" value="Genomic_DNA"/>
</dbReference>
<gene>
    <name evidence="2" type="ORF">HK103_004799</name>
</gene>
<dbReference type="PANTHER" id="PTHR39218:SF1">
    <property type="entry name" value="OXIDOREDUCTASE 14 KDA SUBUNIT, PUTATIVE (AFU_ORTHOLOGUE AFUA_1G12110)-RELATED"/>
    <property type="match status" value="1"/>
</dbReference>
<name>A0AAD5UKH7_9FUNG</name>
<sequence>MPAQLLLPANNLGKEKTKFQIAQELGLWGLTGALVHTFALGIQNKPVLKRPQLHFVWAAVFVGIGYGAIQFEDHYMKKLEMKRDLLVKRRMQRLAAE</sequence>
<dbReference type="AlphaFoldDB" id="A0AAD5UKH7"/>
<dbReference type="Proteomes" id="UP001210925">
    <property type="component" value="Unassembled WGS sequence"/>
</dbReference>
<keyword evidence="1" id="KW-0472">Membrane</keyword>
<feature type="transmembrane region" description="Helical" evidence="1">
    <location>
        <begin position="54"/>
        <end position="71"/>
    </location>
</feature>